<dbReference type="AlphaFoldDB" id="A0A6L5XDC1"/>
<dbReference type="EMBL" id="VULT01000010">
    <property type="protein sequence ID" value="MSS17575.1"/>
    <property type="molecule type" value="Genomic_DNA"/>
</dbReference>
<keyword evidence="4" id="KW-1185">Reference proteome</keyword>
<accession>A0A6L5XDC1</accession>
<comment type="caution">
    <text evidence="3">The sequence shown here is derived from an EMBL/GenBank/DDBJ whole genome shotgun (WGS) entry which is preliminary data.</text>
</comment>
<dbReference type="InterPro" id="IPR058598">
    <property type="entry name" value="Gly_zipper-like_dom"/>
</dbReference>
<keyword evidence="1" id="KW-0472">Membrane</keyword>
<feature type="transmembrane region" description="Helical" evidence="1">
    <location>
        <begin position="7"/>
        <end position="26"/>
    </location>
</feature>
<evidence type="ECO:0000256" key="1">
    <source>
        <dbReference type="SAM" id="Phobius"/>
    </source>
</evidence>
<organism evidence="3 4">
    <name type="scientific">Sodaliphilus pleomorphus</name>
    <dbReference type="NCBI Taxonomy" id="2606626"/>
    <lineage>
        <taxon>Bacteria</taxon>
        <taxon>Pseudomonadati</taxon>
        <taxon>Bacteroidota</taxon>
        <taxon>Bacteroidia</taxon>
        <taxon>Bacteroidales</taxon>
        <taxon>Muribaculaceae</taxon>
        <taxon>Sodaliphilus</taxon>
    </lineage>
</organism>
<name>A0A6L5XDC1_9BACT</name>
<evidence type="ECO:0000313" key="3">
    <source>
        <dbReference type="EMBL" id="MSS17575.1"/>
    </source>
</evidence>
<dbReference type="Proteomes" id="UP000483362">
    <property type="component" value="Unassembled WGS sequence"/>
</dbReference>
<sequence length="69" mass="7043">MKEGGKAMSLATGISLGAMFGAAVAAIAKRDIALGISIGMLFGIAFGEIAPERKDKSSDEDAKRDLGSK</sequence>
<gene>
    <name evidence="3" type="ORF">FYJ29_07370</name>
</gene>
<protein>
    <recommendedName>
        <fullName evidence="2">Glycine zipper-like domain-containing protein</fullName>
    </recommendedName>
</protein>
<keyword evidence="1" id="KW-1133">Transmembrane helix</keyword>
<evidence type="ECO:0000313" key="4">
    <source>
        <dbReference type="Proteomes" id="UP000483362"/>
    </source>
</evidence>
<dbReference type="Pfam" id="PF26273">
    <property type="entry name" value="Gly_zipper"/>
    <property type="match status" value="1"/>
</dbReference>
<reference evidence="3 4" key="1">
    <citation type="submission" date="2019-08" db="EMBL/GenBank/DDBJ databases">
        <title>In-depth cultivation of the pig gut microbiome towards novel bacterial diversity and tailored functional studies.</title>
        <authorList>
            <person name="Wylensek D."/>
            <person name="Hitch T.C.A."/>
            <person name="Clavel T."/>
        </authorList>
    </citation>
    <scope>NUCLEOTIDE SEQUENCE [LARGE SCALE GENOMIC DNA]</scope>
    <source>
        <strain evidence="3 4">Oil-RF-744-WCA-WT-10</strain>
    </source>
</reference>
<dbReference type="RefSeq" id="WP_154328585.1">
    <property type="nucleotide sequence ID" value="NZ_CP045696.1"/>
</dbReference>
<proteinExistence type="predicted"/>
<feature type="domain" description="Glycine zipper-like" evidence="2">
    <location>
        <begin position="7"/>
        <end position="49"/>
    </location>
</feature>
<evidence type="ECO:0000259" key="2">
    <source>
        <dbReference type="Pfam" id="PF26273"/>
    </source>
</evidence>
<keyword evidence="1" id="KW-0812">Transmembrane</keyword>
<feature type="transmembrane region" description="Helical" evidence="1">
    <location>
        <begin position="32"/>
        <end position="50"/>
    </location>
</feature>